<protein>
    <recommendedName>
        <fullName evidence="2">YqaJ viral recombinase domain-containing protein</fullName>
    </recommendedName>
</protein>
<evidence type="ECO:0000256" key="1">
    <source>
        <dbReference type="SAM" id="MobiDB-lite"/>
    </source>
</evidence>
<dbReference type="CDD" id="cd22343">
    <property type="entry name" value="PDDEXK_lambda_exonuclease-like"/>
    <property type="match status" value="1"/>
</dbReference>
<gene>
    <name evidence="3" type="ORF">HPB48_015372</name>
</gene>
<evidence type="ECO:0000313" key="4">
    <source>
        <dbReference type="Proteomes" id="UP000821853"/>
    </source>
</evidence>
<dbReference type="InterPro" id="IPR051703">
    <property type="entry name" value="NF-kappa-B_Signaling_Reg"/>
</dbReference>
<dbReference type="PANTHER" id="PTHR46609">
    <property type="entry name" value="EXONUCLEASE, PHAGE-TYPE/RECB, C-TERMINAL DOMAIN-CONTAINING PROTEIN"/>
    <property type="match status" value="1"/>
</dbReference>
<dbReference type="PANTHER" id="PTHR46609:SF8">
    <property type="entry name" value="YQAJ VIRAL RECOMBINASE DOMAIN-CONTAINING PROTEIN"/>
    <property type="match status" value="1"/>
</dbReference>
<dbReference type="OMA" id="IVWHATE"/>
<feature type="domain" description="YqaJ viral recombinase" evidence="2">
    <location>
        <begin position="55"/>
        <end position="208"/>
    </location>
</feature>
<dbReference type="Pfam" id="PF09588">
    <property type="entry name" value="YqaJ"/>
    <property type="match status" value="1"/>
</dbReference>
<proteinExistence type="predicted"/>
<comment type="caution">
    <text evidence="3">The sequence shown here is derived from an EMBL/GenBank/DDBJ whole genome shotgun (WGS) entry which is preliminary data.</text>
</comment>
<dbReference type="SUPFAM" id="SSF52980">
    <property type="entry name" value="Restriction endonuclease-like"/>
    <property type="match status" value="1"/>
</dbReference>
<dbReference type="InterPro" id="IPR011335">
    <property type="entry name" value="Restrct_endonuc-II-like"/>
</dbReference>
<dbReference type="GO" id="GO:0006281">
    <property type="term" value="P:DNA repair"/>
    <property type="evidence" value="ECO:0007669"/>
    <property type="project" value="UniProtKB-ARBA"/>
</dbReference>
<dbReference type="Proteomes" id="UP000821853">
    <property type="component" value="Chromosome 5"/>
</dbReference>
<dbReference type="OrthoDB" id="6437257at2759"/>
<name>A0A9J6GL82_HAELO</name>
<feature type="region of interest" description="Disordered" evidence="1">
    <location>
        <begin position="36"/>
        <end position="56"/>
    </location>
</feature>
<organism evidence="3 4">
    <name type="scientific">Haemaphysalis longicornis</name>
    <name type="common">Bush tick</name>
    <dbReference type="NCBI Taxonomy" id="44386"/>
    <lineage>
        <taxon>Eukaryota</taxon>
        <taxon>Metazoa</taxon>
        <taxon>Ecdysozoa</taxon>
        <taxon>Arthropoda</taxon>
        <taxon>Chelicerata</taxon>
        <taxon>Arachnida</taxon>
        <taxon>Acari</taxon>
        <taxon>Parasitiformes</taxon>
        <taxon>Ixodida</taxon>
        <taxon>Ixodoidea</taxon>
        <taxon>Ixodidae</taxon>
        <taxon>Haemaphysalinae</taxon>
        <taxon>Haemaphysalis</taxon>
    </lineage>
</organism>
<dbReference type="Gene3D" id="3.90.320.10">
    <property type="match status" value="1"/>
</dbReference>
<reference evidence="3 4" key="1">
    <citation type="journal article" date="2020" name="Cell">
        <title>Large-Scale Comparative Analyses of Tick Genomes Elucidate Their Genetic Diversity and Vector Capacities.</title>
        <authorList>
            <consortium name="Tick Genome and Microbiome Consortium (TIGMIC)"/>
            <person name="Jia N."/>
            <person name="Wang J."/>
            <person name="Shi W."/>
            <person name="Du L."/>
            <person name="Sun Y."/>
            <person name="Zhan W."/>
            <person name="Jiang J.F."/>
            <person name="Wang Q."/>
            <person name="Zhang B."/>
            <person name="Ji P."/>
            <person name="Bell-Sakyi L."/>
            <person name="Cui X.M."/>
            <person name="Yuan T.T."/>
            <person name="Jiang B.G."/>
            <person name="Yang W.F."/>
            <person name="Lam T.T."/>
            <person name="Chang Q.C."/>
            <person name="Ding S.J."/>
            <person name="Wang X.J."/>
            <person name="Zhu J.G."/>
            <person name="Ruan X.D."/>
            <person name="Zhao L."/>
            <person name="Wei J.T."/>
            <person name="Ye R.Z."/>
            <person name="Que T.C."/>
            <person name="Du C.H."/>
            <person name="Zhou Y.H."/>
            <person name="Cheng J.X."/>
            <person name="Dai P.F."/>
            <person name="Guo W.B."/>
            <person name="Han X.H."/>
            <person name="Huang E.J."/>
            <person name="Li L.F."/>
            <person name="Wei W."/>
            <person name="Gao Y.C."/>
            <person name="Liu J.Z."/>
            <person name="Shao H.Z."/>
            <person name="Wang X."/>
            <person name="Wang C.C."/>
            <person name="Yang T.C."/>
            <person name="Huo Q.B."/>
            <person name="Li W."/>
            <person name="Chen H.Y."/>
            <person name="Chen S.E."/>
            <person name="Zhou L.G."/>
            <person name="Ni X.B."/>
            <person name="Tian J.H."/>
            <person name="Sheng Y."/>
            <person name="Liu T."/>
            <person name="Pan Y.S."/>
            <person name="Xia L.Y."/>
            <person name="Li J."/>
            <person name="Zhao F."/>
            <person name="Cao W.C."/>
        </authorList>
    </citation>
    <scope>NUCLEOTIDE SEQUENCE [LARGE SCALE GENOMIC DNA]</scope>
    <source>
        <strain evidence="3">HaeL-2018</strain>
    </source>
</reference>
<evidence type="ECO:0000259" key="2">
    <source>
        <dbReference type="Pfam" id="PF09588"/>
    </source>
</evidence>
<dbReference type="VEuPathDB" id="VectorBase:HLOH_064966"/>
<dbReference type="AlphaFoldDB" id="A0A9J6GL82"/>
<dbReference type="EMBL" id="JABSTR010000007">
    <property type="protein sequence ID" value="KAH9375343.1"/>
    <property type="molecule type" value="Genomic_DNA"/>
</dbReference>
<feature type="compositionally biased region" description="Basic and acidic residues" evidence="1">
    <location>
        <begin position="44"/>
        <end position="56"/>
    </location>
</feature>
<sequence>MERGLERSYNFSVKSYVVPSSVRTKHLQAKKVCTTPASSAQLEQDTRQQAKSGRWKEERRLRVTSLNFGVVATRAQWTSKGLKAFTDTKDLGHIALIKYGTSNEPLAARRYQEVLQTIGHHATVNTCGLLVNPAYPWLGASPDGIVWHATELGYRILEIKCPYTVRDKTAHGLVAGSFCPEQGESVTRPNGNHDYYAQIIGQMGVSGLSWGDFVVFSKDFMLIERIRRDPSE</sequence>
<evidence type="ECO:0000313" key="3">
    <source>
        <dbReference type="EMBL" id="KAH9375343.1"/>
    </source>
</evidence>
<accession>A0A9J6GL82</accession>
<keyword evidence="4" id="KW-1185">Reference proteome</keyword>
<dbReference type="InterPro" id="IPR011604">
    <property type="entry name" value="PDDEXK-like_dom_sf"/>
</dbReference>
<dbReference type="InterPro" id="IPR019080">
    <property type="entry name" value="YqaJ_viral_recombinase"/>
</dbReference>